<evidence type="ECO:0000256" key="7">
    <source>
        <dbReference type="ARBA" id="ARBA00023015"/>
    </source>
</evidence>
<gene>
    <name evidence="17 18" type="primary">taf1b</name>
</gene>
<dbReference type="GeneTree" id="ENSGT00440000033827"/>
<proteinExistence type="inferred from homology"/>
<evidence type="ECO:0000256" key="10">
    <source>
        <dbReference type="ARBA" id="ARBA00023242"/>
    </source>
</evidence>
<dbReference type="GO" id="GO:0008270">
    <property type="term" value="F:zinc ion binding"/>
    <property type="evidence" value="ECO:0007669"/>
    <property type="project" value="UniProtKB-KW"/>
</dbReference>
<comment type="subcellular location">
    <subcellularLocation>
        <location evidence="1">Nucleus</location>
        <location evidence="1">Nucleolus</location>
    </subcellularLocation>
</comment>
<evidence type="ECO:0000256" key="9">
    <source>
        <dbReference type="ARBA" id="ARBA00023163"/>
    </source>
</evidence>
<feature type="compositionally biased region" description="Low complexity" evidence="12">
    <location>
        <begin position="160"/>
        <end position="175"/>
    </location>
</feature>
<keyword evidence="6" id="KW-0862">Zinc</keyword>
<dbReference type="KEGG" id="bspl:114849984"/>
<dbReference type="InterPro" id="IPR048540">
    <property type="entry name" value="Rrn7_cyclin_N"/>
</dbReference>
<dbReference type="CTD" id="9014"/>
<feature type="region of interest" description="Disordered" evidence="12">
    <location>
        <begin position="48"/>
        <end position="67"/>
    </location>
</feature>
<dbReference type="OrthoDB" id="10069252at2759"/>
<dbReference type="GO" id="GO:0001164">
    <property type="term" value="F:RNA polymerase I core promoter sequence-specific DNA binding"/>
    <property type="evidence" value="ECO:0007669"/>
    <property type="project" value="InterPro"/>
</dbReference>
<dbReference type="GO" id="GO:0042790">
    <property type="term" value="P:nucleolar large rRNA transcription by RNA polymerase I"/>
    <property type="evidence" value="ECO:0007669"/>
    <property type="project" value="TreeGrafter"/>
</dbReference>
<dbReference type="InterPro" id="IPR021752">
    <property type="entry name" value="TF_Rrn7_Zf"/>
</dbReference>
<dbReference type="AlphaFoldDB" id="A0A6P7LUS2"/>
<protein>
    <recommendedName>
        <fullName evidence="3">TATA box-binding protein-associated factor RNA polymerase I subunit B</fullName>
    </recommendedName>
    <alternativeName>
        <fullName evidence="11">TATA box-binding protein-associated factor 1B</fullName>
    </alternativeName>
</protein>
<dbReference type="InterPro" id="IPR048538">
    <property type="entry name" value="Rrn7_cyclin_C"/>
</dbReference>
<reference evidence="17 18" key="1">
    <citation type="submission" date="2025-04" db="UniProtKB">
        <authorList>
            <consortium name="RefSeq"/>
        </authorList>
    </citation>
    <scope>IDENTIFICATION</scope>
</reference>
<evidence type="ECO:0000256" key="3">
    <source>
        <dbReference type="ARBA" id="ARBA00018994"/>
    </source>
</evidence>
<accession>A0A6P7LUS2</accession>
<keyword evidence="4" id="KW-0479">Metal-binding</keyword>
<feature type="region of interest" description="Disordered" evidence="12">
    <location>
        <begin position="154"/>
        <end position="175"/>
    </location>
</feature>
<comment type="similarity">
    <text evidence="2">Belongs to the RRN7/TAF1B family.</text>
</comment>
<dbReference type="Pfam" id="PF20645">
    <property type="entry name" value="Rrn7_cyclin_C"/>
    <property type="match status" value="1"/>
</dbReference>
<sequence length="582" mass="65631">MDDEHTAWYREACAQCAAVDWGLSDEGRFYCRCCHNVIERTKEVVDTSSAPGSTRVSTIGRGSRTKRPEGGRQWMVCEGFQFILMKQANALVQLGVSPQFKDKVLCQLWRLYLQRSRQAYTHNPVRSSKFKLRSLDSDSDSAAESAVTAFSETDGDANLSSTAGSNAESSSGWSQFSGSVDARNYLGPRMKRNCGLMSMKKTLALIHLALVWSREPLTLSDLLRFATEGHVPYLNAYEELPEEMKLDGKDGFIFRVESIPSHHTLHKEAQTLLLFLQLPAFPPISRQSLLHPALLSLRYLMDANLPDELHPWVCQLLERAGMAEHSLHTFDPVSHPLLPRFDLQSVALIIVTLKVLFGLDDHTEWDLSNVAGDHGDSENMFSLRRWYRLMQAALITAQQRRNQHIARKQWKAKKPLSSSKMHINIVMKQKRTAEQVQACFQKLSSCPVGVQPAEPSSFRFCWGDEDGADGPSLHHQKLDSAVTLSHNVHAASNSTYWHPALRACDPGKCRNHYPEVEASLPRSLVWLLQLFSFMLDVTPACLYEEVLGVERRVFGTKTPNGCGAEETNRTDKKTRRKCSQRC</sequence>
<dbReference type="RefSeq" id="XP_028997707.1">
    <property type="nucleotide sequence ID" value="XM_029141874.2"/>
</dbReference>
<evidence type="ECO:0000259" key="15">
    <source>
        <dbReference type="Pfam" id="PF20645"/>
    </source>
</evidence>
<evidence type="ECO:0000259" key="13">
    <source>
        <dbReference type="Pfam" id="PF11781"/>
    </source>
</evidence>
<feature type="compositionally biased region" description="Polar residues" evidence="12">
    <location>
        <begin position="48"/>
        <end position="57"/>
    </location>
</feature>
<dbReference type="PANTHER" id="PTHR31576">
    <property type="entry name" value="TATA BOX-BINDING PROTEIN-ASSOCIATED FACTOR RNA POLYMERASE I SUBUNIT B"/>
    <property type="match status" value="1"/>
</dbReference>
<dbReference type="GO" id="GO:0070860">
    <property type="term" value="C:RNA polymerase I core factor complex"/>
    <property type="evidence" value="ECO:0007669"/>
    <property type="project" value="InterPro"/>
</dbReference>
<evidence type="ECO:0000256" key="1">
    <source>
        <dbReference type="ARBA" id="ARBA00004604"/>
    </source>
</evidence>
<evidence type="ECO:0000256" key="8">
    <source>
        <dbReference type="ARBA" id="ARBA00023125"/>
    </source>
</evidence>
<dbReference type="GeneID" id="114849984"/>
<dbReference type="Proteomes" id="UP000515150">
    <property type="component" value="Chromosome 24"/>
</dbReference>
<dbReference type="Pfam" id="PF20644">
    <property type="entry name" value="Rrn7_cyclin_N"/>
    <property type="match status" value="1"/>
</dbReference>
<evidence type="ECO:0000313" key="18">
    <source>
        <dbReference type="RefSeq" id="XP_028997707.1"/>
    </source>
</evidence>
<feature type="domain" description="RRN7-type" evidence="13">
    <location>
        <begin position="9"/>
        <end position="39"/>
    </location>
</feature>
<keyword evidence="8" id="KW-0238">DNA-binding</keyword>
<keyword evidence="9" id="KW-0804">Transcription</keyword>
<feature type="domain" description="Rrn7/TAF1B C-terminal cyclin" evidence="15">
    <location>
        <begin position="258"/>
        <end position="443"/>
    </location>
</feature>
<organism evidence="16 18">
    <name type="scientific">Betta splendens</name>
    <name type="common">Siamese fighting fish</name>
    <dbReference type="NCBI Taxonomy" id="158456"/>
    <lineage>
        <taxon>Eukaryota</taxon>
        <taxon>Metazoa</taxon>
        <taxon>Chordata</taxon>
        <taxon>Craniata</taxon>
        <taxon>Vertebrata</taxon>
        <taxon>Euteleostomi</taxon>
        <taxon>Actinopterygii</taxon>
        <taxon>Neopterygii</taxon>
        <taxon>Teleostei</taxon>
        <taxon>Neoteleostei</taxon>
        <taxon>Acanthomorphata</taxon>
        <taxon>Anabantaria</taxon>
        <taxon>Anabantiformes</taxon>
        <taxon>Anabantoidei</taxon>
        <taxon>Osphronemidae</taxon>
        <taxon>Betta</taxon>
    </lineage>
</organism>
<evidence type="ECO:0000256" key="6">
    <source>
        <dbReference type="ARBA" id="ARBA00022833"/>
    </source>
</evidence>
<keyword evidence="10" id="KW-0539">Nucleus</keyword>
<dbReference type="InterPro" id="IPR033599">
    <property type="entry name" value="TAF1B/Rrn7"/>
</dbReference>
<feature type="domain" description="Rrn7/TAF1B N-terminal cyclin" evidence="14">
    <location>
        <begin position="80"/>
        <end position="241"/>
    </location>
</feature>
<evidence type="ECO:0000259" key="14">
    <source>
        <dbReference type="Pfam" id="PF20644"/>
    </source>
</evidence>
<evidence type="ECO:0000256" key="11">
    <source>
        <dbReference type="ARBA" id="ARBA00032500"/>
    </source>
</evidence>
<keyword evidence="5" id="KW-0863">Zinc-finger</keyword>
<dbReference type="GO" id="GO:0005668">
    <property type="term" value="C:RNA polymerase transcription factor SL1 complex"/>
    <property type="evidence" value="ECO:0007669"/>
    <property type="project" value="TreeGrafter"/>
</dbReference>
<dbReference type="RefSeq" id="XP_028997706.1">
    <property type="nucleotide sequence ID" value="XM_029141873.3"/>
</dbReference>
<evidence type="ECO:0000256" key="5">
    <source>
        <dbReference type="ARBA" id="ARBA00022771"/>
    </source>
</evidence>
<keyword evidence="7" id="KW-0805">Transcription regulation</keyword>
<dbReference type="Pfam" id="PF11781">
    <property type="entry name" value="Zn_ribbon_RRN7"/>
    <property type="match status" value="1"/>
</dbReference>
<evidence type="ECO:0000256" key="12">
    <source>
        <dbReference type="SAM" id="MobiDB-lite"/>
    </source>
</evidence>
<evidence type="ECO:0000313" key="16">
    <source>
        <dbReference type="Proteomes" id="UP000515150"/>
    </source>
</evidence>
<evidence type="ECO:0000256" key="4">
    <source>
        <dbReference type="ARBA" id="ARBA00022723"/>
    </source>
</evidence>
<evidence type="ECO:0000256" key="2">
    <source>
        <dbReference type="ARBA" id="ARBA00006899"/>
    </source>
</evidence>
<name>A0A6P7LUS2_BETSP</name>
<evidence type="ECO:0000313" key="17">
    <source>
        <dbReference type="RefSeq" id="XP_028997706.1"/>
    </source>
</evidence>
<keyword evidence="16" id="KW-1185">Reference proteome</keyword>
<dbReference type="PANTHER" id="PTHR31576:SF2">
    <property type="entry name" value="TATA BOX-BINDING PROTEIN-ASSOCIATED FACTOR RNA POLYMERASE I SUBUNIT B"/>
    <property type="match status" value="1"/>
</dbReference>